<dbReference type="Proteomes" id="UP001218218">
    <property type="component" value="Unassembled WGS sequence"/>
</dbReference>
<evidence type="ECO:0000313" key="2">
    <source>
        <dbReference type="EMBL" id="KAJ7359207.1"/>
    </source>
</evidence>
<organism evidence="2 3">
    <name type="scientific">Mycena albidolilacea</name>
    <dbReference type="NCBI Taxonomy" id="1033008"/>
    <lineage>
        <taxon>Eukaryota</taxon>
        <taxon>Fungi</taxon>
        <taxon>Dikarya</taxon>
        <taxon>Basidiomycota</taxon>
        <taxon>Agaricomycotina</taxon>
        <taxon>Agaricomycetes</taxon>
        <taxon>Agaricomycetidae</taxon>
        <taxon>Agaricales</taxon>
        <taxon>Marasmiineae</taxon>
        <taxon>Mycenaceae</taxon>
        <taxon>Mycena</taxon>
    </lineage>
</organism>
<dbReference type="Pfam" id="PF09820">
    <property type="entry name" value="AAA-ATPase_like"/>
    <property type="match status" value="1"/>
</dbReference>
<dbReference type="EMBL" id="JARIHO010000006">
    <property type="protein sequence ID" value="KAJ7359207.1"/>
    <property type="molecule type" value="Genomic_DNA"/>
</dbReference>
<protein>
    <recommendedName>
        <fullName evidence="1">AAA-ATPase-like domain-containing protein</fullName>
    </recommendedName>
</protein>
<keyword evidence="3" id="KW-1185">Reference proteome</keyword>
<comment type="caution">
    <text evidence="2">The sequence shown here is derived from an EMBL/GenBank/DDBJ whole genome shotgun (WGS) entry which is preliminary data.</text>
</comment>
<dbReference type="AlphaFoldDB" id="A0AAD7AHR9"/>
<evidence type="ECO:0000313" key="3">
    <source>
        <dbReference type="Proteomes" id="UP001218218"/>
    </source>
</evidence>
<sequence length="445" mass="49948">MSSDPFSDGYEHMVRVAGQVFTRIESNLRRVPYPYEKFVELVTCQGLPLVNKALALDALARLLSSDRTLLLRRPRGFGLSTFTSMLAARLDLNYLRDPFPLLTNGKWSRHGLHSYHVLHLDFADLGGSDVNQALLGCLYPAALDLIRRYKLNLTLPDMDYFRRAPYVIVSHLALKIRDVIRAPEPLFVIVDNYDAPAAAFPQSLEALTLCITDFQASLWCKTIGGLALASYMDEASSGPYVGRSSHGCPLPPLLPLLLDIPPVLDITNHPVFQSAIGFTAQDVVDLDEAMRGLAAPEARPLLELVQESGLRPSLFSAPDRIRYRSGDPFQNVKRRLPDVPVYPAPTVLDILGRKLGRPKRIFEAIQTIGDEEEAYDDVAYDDEVYGDEDCELDTCTTTLAPCYNNLPSKRGYGEMRKHLCICRYSLEWKRTRKNTEKTTRSLRVS</sequence>
<feature type="domain" description="AAA-ATPase-like" evidence="1">
    <location>
        <begin position="60"/>
        <end position="199"/>
    </location>
</feature>
<accession>A0AAD7AHR9</accession>
<proteinExistence type="predicted"/>
<gene>
    <name evidence="2" type="ORF">DFH08DRAFT_952371</name>
</gene>
<evidence type="ECO:0000259" key="1">
    <source>
        <dbReference type="Pfam" id="PF09820"/>
    </source>
</evidence>
<dbReference type="InterPro" id="IPR018631">
    <property type="entry name" value="AAA-ATPase-like_dom"/>
</dbReference>
<reference evidence="2" key="1">
    <citation type="submission" date="2023-03" db="EMBL/GenBank/DDBJ databases">
        <title>Massive genome expansion in bonnet fungi (Mycena s.s.) driven by repeated elements and novel gene families across ecological guilds.</title>
        <authorList>
            <consortium name="Lawrence Berkeley National Laboratory"/>
            <person name="Harder C.B."/>
            <person name="Miyauchi S."/>
            <person name="Viragh M."/>
            <person name="Kuo A."/>
            <person name="Thoen E."/>
            <person name="Andreopoulos B."/>
            <person name="Lu D."/>
            <person name="Skrede I."/>
            <person name="Drula E."/>
            <person name="Henrissat B."/>
            <person name="Morin E."/>
            <person name="Kohler A."/>
            <person name="Barry K."/>
            <person name="LaButti K."/>
            <person name="Morin E."/>
            <person name="Salamov A."/>
            <person name="Lipzen A."/>
            <person name="Mereny Z."/>
            <person name="Hegedus B."/>
            <person name="Baldrian P."/>
            <person name="Stursova M."/>
            <person name="Weitz H."/>
            <person name="Taylor A."/>
            <person name="Grigoriev I.V."/>
            <person name="Nagy L.G."/>
            <person name="Martin F."/>
            <person name="Kauserud H."/>
        </authorList>
    </citation>
    <scope>NUCLEOTIDE SEQUENCE</scope>
    <source>
        <strain evidence="2">CBHHK002</strain>
    </source>
</reference>
<name>A0AAD7AHR9_9AGAR</name>